<evidence type="ECO:0000313" key="2">
    <source>
        <dbReference type="Proteomes" id="UP000324897"/>
    </source>
</evidence>
<accession>A0A5J9UZG2</accession>
<feature type="non-terminal residue" evidence="1">
    <location>
        <position position="1"/>
    </location>
</feature>
<comment type="caution">
    <text evidence="1">The sequence shown here is derived from an EMBL/GenBank/DDBJ whole genome shotgun (WGS) entry which is preliminary data.</text>
</comment>
<dbReference type="OrthoDB" id="1600564at2759"/>
<name>A0A5J9UZG2_9POAL</name>
<organism evidence="1 2">
    <name type="scientific">Eragrostis curvula</name>
    <name type="common">weeping love grass</name>
    <dbReference type="NCBI Taxonomy" id="38414"/>
    <lineage>
        <taxon>Eukaryota</taxon>
        <taxon>Viridiplantae</taxon>
        <taxon>Streptophyta</taxon>
        <taxon>Embryophyta</taxon>
        <taxon>Tracheophyta</taxon>
        <taxon>Spermatophyta</taxon>
        <taxon>Magnoliopsida</taxon>
        <taxon>Liliopsida</taxon>
        <taxon>Poales</taxon>
        <taxon>Poaceae</taxon>
        <taxon>PACMAD clade</taxon>
        <taxon>Chloridoideae</taxon>
        <taxon>Eragrostideae</taxon>
        <taxon>Eragrostidinae</taxon>
        <taxon>Eragrostis</taxon>
    </lineage>
</organism>
<sequence length="256" mass="28299">MHEDRLRFARYPQPLPLALACVESRDGRNARCPPIGDERRVLALDFRHGMGSCRVFAFGKTVTADGDDRVRFVVWLWRETGNHPTLEVLYQQKLSALIGEDQATQLVNQALVLITLGGNDFVNNYYLVPMSVRSRQISNCYCLAPPSSELSLCSCSCCRNLLMKSSALASTHSSAGAAATELVLLIFAAACFFFAAGSGRGDVESEMREAMEERRADMAMKASVWDAEAVGCVRREDGRVVRVRRVCCGLCMPYTP</sequence>
<dbReference type="Proteomes" id="UP000324897">
    <property type="component" value="Chromosome 1"/>
</dbReference>
<dbReference type="PROSITE" id="PS51257">
    <property type="entry name" value="PROKAR_LIPOPROTEIN"/>
    <property type="match status" value="1"/>
</dbReference>
<dbReference type="EMBL" id="RWGY01000011">
    <property type="protein sequence ID" value="TVU29036.1"/>
    <property type="molecule type" value="Genomic_DNA"/>
</dbReference>
<protein>
    <recommendedName>
        <fullName evidence="3">GDSL esterase/lipase</fullName>
    </recommendedName>
</protein>
<proteinExistence type="predicted"/>
<reference evidence="1 2" key="1">
    <citation type="journal article" date="2019" name="Sci. Rep.">
        <title>A high-quality genome of Eragrostis curvula grass provides insights into Poaceae evolution and supports new strategies to enhance forage quality.</title>
        <authorList>
            <person name="Carballo J."/>
            <person name="Santos B.A.C.M."/>
            <person name="Zappacosta D."/>
            <person name="Garbus I."/>
            <person name="Selva J.P."/>
            <person name="Gallo C.A."/>
            <person name="Diaz A."/>
            <person name="Albertini E."/>
            <person name="Caccamo M."/>
            <person name="Echenique V."/>
        </authorList>
    </citation>
    <scope>NUCLEOTIDE SEQUENCE [LARGE SCALE GENOMIC DNA]</scope>
    <source>
        <strain evidence="2">cv. Victoria</strain>
        <tissue evidence="1">Leaf</tissue>
    </source>
</reference>
<evidence type="ECO:0008006" key="3">
    <source>
        <dbReference type="Google" id="ProtNLM"/>
    </source>
</evidence>
<dbReference type="AlphaFoldDB" id="A0A5J9UZG2"/>
<keyword evidence="2" id="KW-1185">Reference proteome</keyword>
<evidence type="ECO:0000313" key="1">
    <source>
        <dbReference type="EMBL" id="TVU29036.1"/>
    </source>
</evidence>
<gene>
    <name evidence="1" type="ORF">EJB05_20578</name>
</gene>
<dbReference type="Gramene" id="TVU29036">
    <property type="protein sequence ID" value="TVU29036"/>
    <property type="gene ID" value="EJB05_20578"/>
</dbReference>